<reference evidence="1" key="1">
    <citation type="submission" date="2021-03" db="EMBL/GenBank/DDBJ databases">
        <authorList>
            <person name="Tagirdzhanova G."/>
        </authorList>
    </citation>
    <scope>NUCLEOTIDE SEQUENCE</scope>
</reference>
<sequence>MSNATSHTPLGDPKHDQALFRFPREIRDEIYRLLVKGCYLACEEKNVDQAGLSVLRVSKSIGAEAMEILYSESVFRFFIDHDHKDMDREHLQRVVPRMRYVHLHLDGMLFDSADWFQTWGDKAPTKRLEKQISAFIGLFEHVDINRQSLHVRITRCSAYLLWETSLFCTFCQGLKGLVVFRVANVEVILSSDFLWKPQYTHYHGFDITQKIKYARDLVGRVTHAVTKELGPEFGPPISGFKSDIGNVPMPKGENLFCLGDTGLIGFLQFHPSEHLVKTSATEKDALQ</sequence>
<comment type="caution">
    <text evidence="1">The sequence shown here is derived from an EMBL/GenBank/DDBJ whole genome shotgun (WGS) entry which is preliminary data.</text>
</comment>
<keyword evidence="2" id="KW-1185">Reference proteome</keyword>
<evidence type="ECO:0000313" key="2">
    <source>
        <dbReference type="Proteomes" id="UP000664534"/>
    </source>
</evidence>
<dbReference type="AlphaFoldDB" id="A0A8H3FZ39"/>
<protein>
    <submittedName>
        <fullName evidence="1">Uncharacterized protein</fullName>
    </submittedName>
</protein>
<gene>
    <name evidence="1" type="ORF">IMSHALPRED_009392</name>
</gene>
<proteinExistence type="predicted"/>
<dbReference type="OrthoDB" id="5272396at2759"/>
<dbReference type="Proteomes" id="UP000664534">
    <property type="component" value="Unassembled WGS sequence"/>
</dbReference>
<accession>A0A8H3FZ39</accession>
<organism evidence="1 2">
    <name type="scientific">Imshaugia aleurites</name>
    <dbReference type="NCBI Taxonomy" id="172621"/>
    <lineage>
        <taxon>Eukaryota</taxon>
        <taxon>Fungi</taxon>
        <taxon>Dikarya</taxon>
        <taxon>Ascomycota</taxon>
        <taxon>Pezizomycotina</taxon>
        <taxon>Lecanoromycetes</taxon>
        <taxon>OSLEUM clade</taxon>
        <taxon>Lecanoromycetidae</taxon>
        <taxon>Lecanorales</taxon>
        <taxon>Lecanorineae</taxon>
        <taxon>Parmeliaceae</taxon>
        <taxon>Imshaugia</taxon>
    </lineage>
</organism>
<evidence type="ECO:0000313" key="1">
    <source>
        <dbReference type="EMBL" id="CAF9933559.1"/>
    </source>
</evidence>
<dbReference type="EMBL" id="CAJPDT010000071">
    <property type="protein sequence ID" value="CAF9933559.1"/>
    <property type="molecule type" value="Genomic_DNA"/>
</dbReference>
<name>A0A8H3FZ39_9LECA</name>